<protein>
    <recommendedName>
        <fullName evidence="7">Cytochrome c oxidase subunit 6b-1</fullName>
    </recommendedName>
</protein>
<evidence type="ECO:0000313" key="6">
    <source>
        <dbReference type="Proteomes" id="UP000825935"/>
    </source>
</evidence>
<evidence type="ECO:0000256" key="1">
    <source>
        <dbReference type="ARBA" id="ARBA00004173"/>
    </source>
</evidence>
<keyword evidence="3" id="KW-1015">Disulfide bond</keyword>
<evidence type="ECO:0000313" key="5">
    <source>
        <dbReference type="EMBL" id="KAH7438740.1"/>
    </source>
</evidence>
<sequence>MPSEEVDIVAESSAQQQHAEESAHEETRETTEKASEIPKIVEEETLHESIVEQQSGETEENAEEIEEGQEEEEEEKPRKLTPDDIKTAPMDFRFPSTNQAKHCFTRYVEYHRCRKVKGEDDPDCEKYGRYYRSLCPSEWIEKWNEERENGTFPGPL</sequence>
<evidence type="ECO:0000256" key="2">
    <source>
        <dbReference type="ARBA" id="ARBA00023128"/>
    </source>
</evidence>
<dbReference type="Proteomes" id="UP000825935">
    <property type="component" value="Chromosome 4"/>
</dbReference>
<dbReference type="InterPro" id="IPR003213">
    <property type="entry name" value="Cyt_c_oxidase_su6B"/>
</dbReference>
<accession>A0A8T2UVM2</accession>
<keyword evidence="2" id="KW-0496">Mitochondrion</keyword>
<dbReference type="EMBL" id="CM035409">
    <property type="protein sequence ID" value="KAH7438740.1"/>
    <property type="molecule type" value="Genomic_DNA"/>
</dbReference>
<dbReference type="PROSITE" id="PS51808">
    <property type="entry name" value="CHCH"/>
    <property type="match status" value="1"/>
</dbReference>
<comment type="subcellular location">
    <subcellularLocation>
        <location evidence="1">Mitochondrion</location>
    </subcellularLocation>
</comment>
<evidence type="ECO:0000256" key="3">
    <source>
        <dbReference type="ARBA" id="ARBA00023157"/>
    </source>
</evidence>
<keyword evidence="6" id="KW-1185">Reference proteome</keyword>
<dbReference type="Pfam" id="PF02297">
    <property type="entry name" value="COX6B"/>
    <property type="match status" value="1"/>
</dbReference>
<dbReference type="PANTHER" id="PTHR46281">
    <property type="entry name" value="CYTOCHROME C OXIDASE SUBUNIT 6B"/>
    <property type="match status" value="1"/>
</dbReference>
<evidence type="ECO:0000256" key="4">
    <source>
        <dbReference type="SAM" id="MobiDB-lite"/>
    </source>
</evidence>
<organism evidence="5 6">
    <name type="scientific">Ceratopteris richardii</name>
    <name type="common">Triangle waterfern</name>
    <dbReference type="NCBI Taxonomy" id="49495"/>
    <lineage>
        <taxon>Eukaryota</taxon>
        <taxon>Viridiplantae</taxon>
        <taxon>Streptophyta</taxon>
        <taxon>Embryophyta</taxon>
        <taxon>Tracheophyta</taxon>
        <taxon>Polypodiopsida</taxon>
        <taxon>Polypodiidae</taxon>
        <taxon>Polypodiales</taxon>
        <taxon>Pteridineae</taxon>
        <taxon>Pteridaceae</taxon>
        <taxon>Parkerioideae</taxon>
        <taxon>Ceratopteris</taxon>
    </lineage>
</organism>
<dbReference type="GO" id="GO:0005739">
    <property type="term" value="C:mitochondrion"/>
    <property type="evidence" value="ECO:0007669"/>
    <property type="project" value="UniProtKB-SubCell"/>
</dbReference>
<reference evidence="5" key="1">
    <citation type="submission" date="2021-08" db="EMBL/GenBank/DDBJ databases">
        <title>WGS assembly of Ceratopteris richardii.</title>
        <authorList>
            <person name="Marchant D.B."/>
            <person name="Chen G."/>
            <person name="Jenkins J."/>
            <person name="Shu S."/>
            <person name="Leebens-Mack J."/>
            <person name="Grimwood J."/>
            <person name="Schmutz J."/>
            <person name="Soltis P."/>
            <person name="Soltis D."/>
            <person name="Chen Z.-H."/>
        </authorList>
    </citation>
    <scope>NUCLEOTIDE SEQUENCE</scope>
    <source>
        <strain evidence="5">Whitten #5841</strain>
        <tissue evidence="5">Leaf</tissue>
    </source>
</reference>
<dbReference type="OrthoDB" id="1107506at2759"/>
<dbReference type="AlphaFoldDB" id="A0A8T2UVM2"/>
<dbReference type="CDD" id="cd00926">
    <property type="entry name" value="Cyt_c_Oxidase_VIb"/>
    <property type="match status" value="1"/>
</dbReference>
<feature type="compositionally biased region" description="Basic and acidic residues" evidence="4">
    <location>
        <begin position="18"/>
        <end position="50"/>
    </location>
</feature>
<dbReference type="Gene3D" id="1.10.10.140">
    <property type="entry name" value="Cytochrome c oxidase, subunit VIb"/>
    <property type="match status" value="1"/>
</dbReference>
<proteinExistence type="predicted"/>
<evidence type="ECO:0008006" key="7">
    <source>
        <dbReference type="Google" id="ProtNLM"/>
    </source>
</evidence>
<feature type="region of interest" description="Disordered" evidence="4">
    <location>
        <begin position="1"/>
        <end position="95"/>
    </location>
</feature>
<dbReference type="InterPro" id="IPR036549">
    <property type="entry name" value="CX6/COA6-like_sf"/>
</dbReference>
<feature type="compositionally biased region" description="Acidic residues" evidence="4">
    <location>
        <begin position="57"/>
        <end position="74"/>
    </location>
</feature>
<name>A0A8T2UVM2_CERRI</name>
<gene>
    <name evidence="5" type="ORF">KP509_04G029200</name>
</gene>
<dbReference type="FunFam" id="1.10.10.140:FF:000001">
    <property type="entry name" value="Cytochrome c oxidase subunit 6B1"/>
    <property type="match status" value="1"/>
</dbReference>
<dbReference type="GO" id="GO:0045277">
    <property type="term" value="C:respiratory chain complex IV"/>
    <property type="evidence" value="ECO:0007669"/>
    <property type="project" value="InterPro"/>
</dbReference>
<dbReference type="PANTHER" id="PTHR46281:SF8">
    <property type="entry name" value="CYTOCHROME C OXIDASE SUBUNIT 12, MITOCHONDRIAL"/>
    <property type="match status" value="1"/>
</dbReference>
<feature type="compositionally biased region" description="Basic and acidic residues" evidence="4">
    <location>
        <begin position="75"/>
        <end position="86"/>
    </location>
</feature>
<dbReference type="InterPro" id="IPR048280">
    <property type="entry name" value="COX6B-like"/>
</dbReference>
<comment type="caution">
    <text evidence="5">The sequence shown here is derived from an EMBL/GenBank/DDBJ whole genome shotgun (WGS) entry which is preliminary data.</text>
</comment>
<dbReference type="SUPFAM" id="SSF47694">
    <property type="entry name" value="Cytochrome c oxidase subunit h"/>
    <property type="match status" value="1"/>
</dbReference>